<dbReference type="AlphaFoldDB" id="A0A0F9Q7C4"/>
<reference evidence="1" key="1">
    <citation type="journal article" date="2015" name="Nature">
        <title>Complex archaea that bridge the gap between prokaryotes and eukaryotes.</title>
        <authorList>
            <person name="Spang A."/>
            <person name="Saw J.H."/>
            <person name="Jorgensen S.L."/>
            <person name="Zaremba-Niedzwiedzka K."/>
            <person name="Martijn J."/>
            <person name="Lind A.E."/>
            <person name="van Eijk R."/>
            <person name="Schleper C."/>
            <person name="Guy L."/>
            <person name="Ettema T.J."/>
        </authorList>
    </citation>
    <scope>NUCLEOTIDE SEQUENCE</scope>
</reference>
<protein>
    <submittedName>
        <fullName evidence="1">Uncharacterized protein</fullName>
    </submittedName>
</protein>
<evidence type="ECO:0000313" key="1">
    <source>
        <dbReference type="EMBL" id="KKN09156.1"/>
    </source>
</evidence>
<accession>A0A0F9Q7C4</accession>
<sequence length="82" mass="8734">MNEKSWKPIFIEGYGGARPYIPVAIGGTGPHWGIPPYGGTHDYTGSGAADMGRPIAIKDWEDGWIDREDGLISGDIFGVKGG</sequence>
<comment type="caution">
    <text evidence="1">The sequence shown here is derived from an EMBL/GenBank/DDBJ whole genome shotgun (WGS) entry which is preliminary data.</text>
</comment>
<organism evidence="1">
    <name type="scientific">marine sediment metagenome</name>
    <dbReference type="NCBI Taxonomy" id="412755"/>
    <lineage>
        <taxon>unclassified sequences</taxon>
        <taxon>metagenomes</taxon>
        <taxon>ecological metagenomes</taxon>
    </lineage>
</organism>
<gene>
    <name evidence="1" type="ORF">LCGC14_1049390</name>
</gene>
<name>A0A0F9Q7C4_9ZZZZ</name>
<proteinExistence type="predicted"/>
<dbReference type="EMBL" id="LAZR01004378">
    <property type="protein sequence ID" value="KKN09156.1"/>
    <property type="molecule type" value="Genomic_DNA"/>
</dbReference>